<proteinExistence type="predicted"/>
<evidence type="ECO:0008006" key="3">
    <source>
        <dbReference type="Google" id="ProtNLM"/>
    </source>
</evidence>
<dbReference type="SUPFAM" id="SSF52266">
    <property type="entry name" value="SGNH hydrolase"/>
    <property type="match status" value="1"/>
</dbReference>
<dbReference type="InterPro" id="IPR036514">
    <property type="entry name" value="SGNH_hydro_sf"/>
</dbReference>
<dbReference type="Proteomes" id="UP001215280">
    <property type="component" value="Unassembled WGS sequence"/>
</dbReference>
<name>A0AAD7NHB4_9AGAR</name>
<comment type="caution">
    <text evidence="1">The sequence shown here is derived from an EMBL/GenBank/DDBJ whole genome shotgun (WGS) entry which is preliminary data.</text>
</comment>
<evidence type="ECO:0000313" key="1">
    <source>
        <dbReference type="EMBL" id="KAJ7762303.1"/>
    </source>
</evidence>
<dbReference type="AlphaFoldDB" id="A0AAD7NHB4"/>
<dbReference type="EMBL" id="JARJLG010000043">
    <property type="protein sequence ID" value="KAJ7762303.1"/>
    <property type="molecule type" value="Genomic_DNA"/>
</dbReference>
<accession>A0AAD7NHB4</accession>
<protein>
    <recommendedName>
        <fullName evidence="3">Carbohydrate esterase family 16 protein</fullName>
    </recommendedName>
</protein>
<reference evidence="1" key="1">
    <citation type="submission" date="2023-03" db="EMBL/GenBank/DDBJ databases">
        <title>Massive genome expansion in bonnet fungi (Mycena s.s.) driven by repeated elements and novel gene families across ecological guilds.</title>
        <authorList>
            <consortium name="Lawrence Berkeley National Laboratory"/>
            <person name="Harder C.B."/>
            <person name="Miyauchi S."/>
            <person name="Viragh M."/>
            <person name="Kuo A."/>
            <person name="Thoen E."/>
            <person name="Andreopoulos B."/>
            <person name="Lu D."/>
            <person name="Skrede I."/>
            <person name="Drula E."/>
            <person name="Henrissat B."/>
            <person name="Morin E."/>
            <person name="Kohler A."/>
            <person name="Barry K."/>
            <person name="LaButti K."/>
            <person name="Morin E."/>
            <person name="Salamov A."/>
            <person name="Lipzen A."/>
            <person name="Mereny Z."/>
            <person name="Hegedus B."/>
            <person name="Baldrian P."/>
            <person name="Stursova M."/>
            <person name="Weitz H."/>
            <person name="Taylor A."/>
            <person name="Grigoriev I.V."/>
            <person name="Nagy L.G."/>
            <person name="Martin F."/>
            <person name="Kauserud H."/>
        </authorList>
    </citation>
    <scope>NUCLEOTIDE SEQUENCE</scope>
    <source>
        <strain evidence="1">CBHHK188m</strain>
    </source>
</reference>
<evidence type="ECO:0000313" key="2">
    <source>
        <dbReference type="Proteomes" id="UP001215280"/>
    </source>
</evidence>
<dbReference type="Gene3D" id="3.40.50.1110">
    <property type="entry name" value="SGNH hydrolase"/>
    <property type="match status" value="1"/>
</dbReference>
<keyword evidence="2" id="KW-1185">Reference proteome</keyword>
<gene>
    <name evidence="1" type="ORF">DFH07DRAFT_406881</name>
</gene>
<sequence>MPASGEWVMFPQRTMFPLLTSTVLGLLYTTASAVILPRTSAVHLAVSPQCGTLAGGVPADVNVGLGSLSQYKTIVAFGDSYTGGGDTNGPTWVEDLATSVGAKLINYASSGAVIDVNQWPQIAPIQTTASVDFINQAGNFTASQILQELDHETTLFVLFWGIGDYAEAVATGETDMSNIAGVLVYTLLELTSSPSFATNVLVVDNYGLGLTSPAGNAFKQDVFTSLGTGRSAFNWNVGYASFNGIWDGVLYGSPGYEAFGFTDTGMCNETCADPAHTFYWAPGNPSAATHSIMATYVEEVLTQCVSST</sequence>
<organism evidence="1 2">
    <name type="scientific">Mycena maculata</name>
    <dbReference type="NCBI Taxonomy" id="230809"/>
    <lineage>
        <taxon>Eukaryota</taxon>
        <taxon>Fungi</taxon>
        <taxon>Dikarya</taxon>
        <taxon>Basidiomycota</taxon>
        <taxon>Agaricomycotina</taxon>
        <taxon>Agaricomycetes</taxon>
        <taxon>Agaricomycetidae</taxon>
        <taxon>Agaricales</taxon>
        <taxon>Marasmiineae</taxon>
        <taxon>Mycenaceae</taxon>
        <taxon>Mycena</taxon>
    </lineage>
</organism>